<dbReference type="EMBL" id="WKMO01000005">
    <property type="protein sequence ID" value="MSB73108.1"/>
    <property type="molecule type" value="Genomic_DNA"/>
</dbReference>
<dbReference type="Proteomes" id="UP000471216">
    <property type="component" value="Unassembled WGS sequence"/>
</dbReference>
<evidence type="ECO:0000313" key="16">
    <source>
        <dbReference type="EMBL" id="RLT74877.1"/>
    </source>
</evidence>
<evidence type="ECO:0000313" key="9">
    <source>
        <dbReference type="EMBL" id="MRY83796.1"/>
    </source>
</evidence>
<reference evidence="17 25" key="5">
    <citation type="submission" date="2019-04" db="EMBL/GenBank/DDBJ databases">
        <title>Microbes associate with the intestines of laboratory mice.</title>
        <authorList>
            <person name="Navarre W."/>
            <person name="Wong E."/>
            <person name="Huang K."/>
            <person name="Tropini C."/>
            <person name="Ng K."/>
            <person name="Yu B."/>
        </authorList>
    </citation>
    <scope>NUCLEOTIDE SEQUENCE [LARGE SCALE GENOMIC DNA]</scope>
    <source>
        <strain evidence="17 25">NM39_I3</strain>
    </source>
</reference>
<evidence type="ECO:0000313" key="25">
    <source>
        <dbReference type="Proteomes" id="UP000310032"/>
    </source>
</evidence>
<reference evidence="5" key="7">
    <citation type="submission" date="2021-10" db="EMBL/GenBank/DDBJ databases">
        <title>Collection of gut derived symbiotic bacterial strains cultured from healthy donors.</title>
        <authorList>
            <person name="Lin H."/>
            <person name="Littmann E."/>
            <person name="Kohout C."/>
            <person name="Pamer E.G."/>
        </authorList>
    </citation>
    <scope>NUCLEOTIDE SEQUENCE</scope>
    <source>
        <strain evidence="5">DFI.2.94</strain>
    </source>
</reference>
<dbReference type="RefSeq" id="WP_005858783.1">
    <property type="nucleotide sequence ID" value="NZ_AP019729.1"/>
</dbReference>
<dbReference type="EMBL" id="CP120353">
    <property type="protein sequence ID" value="WET64258.1"/>
    <property type="molecule type" value="Genomic_DNA"/>
</dbReference>
<dbReference type="Proteomes" id="UP000095455">
    <property type="component" value="Unassembled WGS sequence"/>
</dbReference>
<dbReference type="EMBL" id="WKNE01000008">
    <property type="protein sequence ID" value="MRZ55500.1"/>
    <property type="molecule type" value="Genomic_DNA"/>
</dbReference>
<reference evidence="20 21" key="1">
    <citation type="submission" date="2015-09" db="EMBL/GenBank/DDBJ databases">
        <authorList>
            <consortium name="Pathogen Informatics"/>
        </authorList>
    </citation>
    <scope>NUCLEOTIDE SEQUENCE [LARGE SCALE GENOMIC DNA]</scope>
    <source>
        <strain evidence="3 21">2789STDY5608822</strain>
        <strain evidence="2 22">2789STDY5608872</strain>
        <strain evidence="4 20">2789STDY5834948</strain>
    </source>
</reference>
<name>A0A174RLA4_PARDI</name>
<dbReference type="OMA" id="YFELQDR"/>
<dbReference type="Proteomes" id="UP000463337">
    <property type="component" value="Unassembled WGS sequence"/>
</dbReference>
<dbReference type="EMBL" id="WKMW01000004">
    <property type="protein sequence ID" value="MRY83796.1"/>
    <property type="molecule type" value="Genomic_DNA"/>
</dbReference>
<dbReference type="EMBL" id="JAQMPX010000068">
    <property type="protein sequence ID" value="MDB9138650.1"/>
    <property type="molecule type" value="Genomic_DNA"/>
</dbReference>
<evidence type="ECO:0008006" key="34">
    <source>
        <dbReference type="Google" id="ProtNLM"/>
    </source>
</evidence>
<organism evidence="4 20">
    <name type="scientific">Parabacteroides distasonis</name>
    <dbReference type="NCBI Taxonomy" id="823"/>
    <lineage>
        <taxon>Bacteria</taxon>
        <taxon>Pseudomonadati</taxon>
        <taxon>Bacteroidota</taxon>
        <taxon>Bacteroidia</taxon>
        <taxon>Bacteroidales</taxon>
        <taxon>Tannerellaceae</taxon>
        <taxon>Parabacteroides</taxon>
    </lineage>
</organism>
<evidence type="ECO:0000313" key="31">
    <source>
        <dbReference type="Proteomes" id="UP000461276"/>
    </source>
</evidence>
<dbReference type="Proteomes" id="UP000441358">
    <property type="component" value="Unassembled WGS sequence"/>
</dbReference>
<dbReference type="Proteomes" id="UP000461276">
    <property type="component" value="Unassembled WGS sequence"/>
</dbReference>
<dbReference type="EMBL" id="SRYM01000007">
    <property type="protein sequence ID" value="TGY61233.1"/>
    <property type="molecule type" value="Genomic_DNA"/>
</dbReference>
<sequence>MNKIFFITFVAISVLLSFNATAQEKKEQRHFDREAFEARRNAFITAEVGLTPEEAAQFIPLCNELRQKKFEVGRECRKLSKEIRHKENPTDADYNKVIDECLDVEIKEAQLEKEYFERFKKILSPEKVYKYRNAEYKFVRNFMKSGRDNKKEEKQKK</sequence>
<dbReference type="EMBL" id="CYXP01000005">
    <property type="protein sequence ID" value="CUN19154.1"/>
    <property type="molecule type" value="Genomic_DNA"/>
</dbReference>
<proteinExistence type="predicted"/>
<evidence type="ECO:0000313" key="5">
    <source>
        <dbReference type="EMBL" id="MCB6517611.1"/>
    </source>
</evidence>
<dbReference type="Proteomes" id="UP001221009">
    <property type="component" value="Chromosome"/>
</dbReference>
<evidence type="ECO:0000313" key="33">
    <source>
        <dbReference type="Proteomes" id="UP000471216"/>
    </source>
</evidence>
<reference evidence="6" key="8">
    <citation type="submission" date="2023-01" db="EMBL/GenBank/DDBJ databases">
        <title>Human gut microbiome strain richness.</title>
        <authorList>
            <person name="Chen-Liaw A."/>
        </authorList>
    </citation>
    <scope>NUCLEOTIDE SEQUENCE</scope>
    <source>
        <strain evidence="7">D35st1_E5_D35t1_190705</strain>
        <strain evidence="6">RTP21484st1_E5_RTP21484_190118</strain>
    </source>
</reference>
<evidence type="ECO:0000313" key="19">
    <source>
        <dbReference type="EMBL" id="WET64258.1"/>
    </source>
</evidence>
<evidence type="ECO:0000313" key="2">
    <source>
        <dbReference type="EMBL" id="CUN19154.1"/>
    </source>
</evidence>
<reference evidence="18 26" key="6">
    <citation type="submission" date="2019-07" db="EMBL/GenBank/DDBJ databases">
        <title>Genome sequencing of Parabacteroides distasonis iSURF_7.</title>
        <authorList>
            <person name="Degefu H.N."/>
            <person name="Ruoff K.L."/>
            <person name="Price C.E."/>
            <person name="Valls R.A."/>
            <person name="O'Toole G.A."/>
        </authorList>
    </citation>
    <scope>NUCLEOTIDE SEQUENCE [LARGE SCALE GENOMIC DNA]</scope>
    <source>
        <strain evidence="18 26">CFPLTA003_1B</strain>
    </source>
</reference>
<evidence type="ECO:0000313" key="28">
    <source>
        <dbReference type="Proteomes" id="UP000441358"/>
    </source>
</evidence>
<evidence type="ECO:0000313" key="27">
    <source>
        <dbReference type="Proteomes" id="UP000432516"/>
    </source>
</evidence>
<dbReference type="Proteomes" id="UP001211522">
    <property type="component" value="Unassembled WGS sequence"/>
</dbReference>
<dbReference type="GeneID" id="93523849"/>
<dbReference type="EMBL" id="RAYI01000002">
    <property type="protein sequence ID" value="RLT74877.1"/>
    <property type="molecule type" value="Genomic_DNA"/>
</dbReference>
<protein>
    <recommendedName>
        <fullName evidence="34">DUF4890 domain-containing protein</fullName>
    </recommendedName>
</protein>
<dbReference type="Proteomes" id="UP000432516">
    <property type="component" value="Unassembled WGS sequence"/>
</dbReference>
<dbReference type="Proteomes" id="UP001198806">
    <property type="component" value="Unassembled WGS sequence"/>
</dbReference>
<dbReference type="EMBL" id="CZBM01000002">
    <property type="protein sequence ID" value="CUP86244.1"/>
    <property type="molecule type" value="Genomic_DNA"/>
</dbReference>
<accession>A0A174RLA4</accession>
<dbReference type="EMBL" id="WKLT01000010">
    <property type="protein sequence ID" value="MRY58650.1"/>
    <property type="molecule type" value="Genomic_DNA"/>
</dbReference>
<dbReference type="EMBL" id="VOHW01000019">
    <property type="protein sequence ID" value="TWV58636.1"/>
    <property type="molecule type" value="Genomic_DNA"/>
</dbReference>
<evidence type="ECO:0000313" key="13">
    <source>
        <dbReference type="EMBL" id="MRZ55500.1"/>
    </source>
</evidence>
<dbReference type="DNASU" id="5308940"/>
<evidence type="ECO:0000313" key="10">
    <source>
        <dbReference type="EMBL" id="MRY92552.1"/>
    </source>
</evidence>
<evidence type="ECO:0000313" key="8">
    <source>
        <dbReference type="EMBL" id="MRY58650.1"/>
    </source>
</evidence>
<dbReference type="EMBL" id="JAJCNI010000007">
    <property type="protein sequence ID" value="MCB6517611.1"/>
    <property type="molecule type" value="Genomic_DNA"/>
</dbReference>
<evidence type="ECO:0000313" key="12">
    <source>
        <dbReference type="EMBL" id="MRZ52242.1"/>
    </source>
</evidence>
<keyword evidence="1" id="KW-0732">Signal</keyword>
<dbReference type="EMBL" id="QSJN01000004">
    <property type="protein sequence ID" value="RHD75742.1"/>
    <property type="molecule type" value="Genomic_DNA"/>
</dbReference>
<gene>
    <name evidence="16" type="ORF">D7V78_02355</name>
    <name evidence="15" type="ORF">DW782_08810</name>
    <name evidence="17" type="ORF">E5342_04120</name>
    <name evidence="3" type="ORF">ERS852380_01024</name>
    <name evidence="2" type="ORF">ERS852429_02393</name>
    <name evidence="4" type="ORF">ERS852560_00847</name>
    <name evidence="18" type="ORF">FSA05_20835</name>
    <name evidence="11" type="ORF">GKD54_12865</name>
    <name evidence="9" type="ORF">GKD58_05920</name>
    <name evidence="8" type="ORF">GKD59_12190</name>
    <name evidence="12" type="ORF">GKD66_18850</name>
    <name evidence="10" type="ORF">GKD67_04730</name>
    <name evidence="13" type="ORF">GKD68_12175</name>
    <name evidence="14" type="ORF">GKD70_07365</name>
    <name evidence="5" type="ORF">LI194_07345</name>
    <name evidence="19" type="ORF">P2T59_21635</name>
    <name evidence="6" type="ORF">PN599_17785</name>
    <name evidence="7" type="ORF">PN612_09015</name>
</gene>
<evidence type="ECO:0000313" key="7">
    <source>
        <dbReference type="EMBL" id="MDB9138650.1"/>
    </source>
</evidence>
<dbReference type="Proteomes" id="UP000095332">
    <property type="component" value="Unassembled WGS sequence"/>
</dbReference>
<evidence type="ECO:0000313" key="6">
    <source>
        <dbReference type="EMBL" id="MDB9006844.1"/>
    </source>
</evidence>
<evidence type="ECO:0000313" key="32">
    <source>
        <dbReference type="Proteomes" id="UP000463337"/>
    </source>
</evidence>
<dbReference type="EMBL" id="WKMY01000002">
    <property type="protein sequence ID" value="MRY92552.1"/>
    <property type="molecule type" value="Genomic_DNA"/>
</dbReference>
<evidence type="ECO:0000313" key="23">
    <source>
        <dbReference type="Proteomes" id="UP000278164"/>
    </source>
</evidence>
<dbReference type="Proteomes" id="UP000284660">
    <property type="component" value="Unassembled WGS sequence"/>
</dbReference>
<dbReference type="Proteomes" id="UP000441609">
    <property type="component" value="Unassembled WGS sequence"/>
</dbReference>
<feature type="chain" id="PRO_5014533399" description="DUF4890 domain-containing protein" evidence="1">
    <location>
        <begin position="23"/>
        <end position="157"/>
    </location>
</feature>
<evidence type="ECO:0000313" key="4">
    <source>
        <dbReference type="EMBL" id="CUP86244.1"/>
    </source>
</evidence>
<feature type="signal peptide" evidence="1">
    <location>
        <begin position="1"/>
        <end position="22"/>
    </location>
</feature>
<dbReference type="EMBL" id="WKMC01000016">
    <property type="protein sequence ID" value="MRZ52242.1"/>
    <property type="molecule type" value="Genomic_DNA"/>
</dbReference>
<dbReference type="Proteomes" id="UP000278164">
    <property type="component" value="Unassembled WGS sequence"/>
</dbReference>
<dbReference type="Proteomes" id="UP001210126">
    <property type="component" value="Unassembled WGS sequence"/>
</dbReference>
<dbReference type="Proteomes" id="UP000450599">
    <property type="component" value="Unassembled WGS sequence"/>
</dbReference>
<dbReference type="EMBL" id="JAQMPJ010000022">
    <property type="protein sequence ID" value="MDB9006844.1"/>
    <property type="molecule type" value="Genomic_DNA"/>
</dbReference>
<evidence type="ECO:0000313" key="22">
    <source>
        <dbReference type="Proteomes" id="UP000095591"/>
    </source>
</evidence>
<dbReference type="Proteomes" id="UP000315827">
    <property type="component" value="Unassembled WGS sequence"/>
</dbReference>
<reference evidence="15 24" key="2">
    <citation type="submission" date="2018-08" db="EMBL/GenBank/DDBJ databases">
        <title>A genome reference for cultivated species of the human gut microbiota.</title>
        <authorList>
            <person name="Zou Y."/>
            <person name="Xue W."/>
            <person name="Luo G."/>
        </authorList>
    </citation>
    <scope>NUCLEOTIDE SEQUENCE [LARGE SCALE GENOMIC DNA]</scope>
    <source>
        <strain evidence="15 24">AM30-4</strain>
    </source>
</reference>
<evidence type="ECO:0000313" key="29">
    <source>
        <dbReference type="Proteomes" id="UP000441609"/>
    </source>
</evidence>
<evidence type="ECO:0000313" key="20">
    <source>
        <dbReference type="Proteomes" id="UP000095332"/>
    </source>
</evidence>
<reference evidence="16 23" key="3">
    <citation type="submission" date="2018-09" db="EMBL/GenBank/DDBJ databases">
        <title>Murine metabolic-syndrome-specific gut microbial biobank.</title>
        <authorList>
            <person name="Liu C."/>
        </authorList>
    </citation>
    <scope>NUCLEOTIDE SEQUENCE [LARGE SCALE GENOMIC DNA]</scope>
    <source>
        <strain evidence="16 23">8-P5</strain>
    </source>
</reference>
<evidence type="ECO:0000313" key="26">
    <source>
        <dbReference type="Proteomes" id="UP000315827"/>
    </source>
</evidence>
<evidence type="ECO:0000313" key="3">
    <source>
        <dbReference type="EMBL" id="CUN79329.1"/>
    </source>
</evidence>
<evidence type="ECO:0000313" key="24">
    <source>
        <dbReference type="Proteomes" id="UP000284660"/>
    </source>
</evidence>
<reference evidence="19" key="9">
    <citation type="submission" date="2023-03" db="EMBL/GenBank/DDBJ databases">
        <title>Parabacteroides distasonis, a bacteria resistant against UC.</title>
        <authorList>
            <person name="Dai W."/>
        </authorList>
    </citation>
    <scope>NUCLEOTIDE SEQUENCE</scope>
    <source>
        <strain evidence="19">F1-28</strain>
    </source>
</reference>
<reference evidence="27 28" key="4">
    <citation type="journal article" date="2019" name="Nat. Med.">
        <title>A library of human gut bacterial isolates paired with longitudinal multiomics data enables mechanistic microbiome research.</title>
        <authorList>
            <person name="Poyet M."/>
            <person name="Groussin M."/>
            <person name="Gibbons S.M."/>
            <person name="Avila-Pacheco J."/>
            <person name="Jiang X."/>
            <person name="Kearney S.M."/>
            <person name="Perrotta A.R."/>
            <person name="Berdy B."/>
            <person name="Zhao S."/>
            <person name="Lieberman T.D."/>
            <person name="Swanson P.K."/>
            <person name="Smith M."/>
            <person name="Roesemann S."/>
            <person name="Alexander J.E."/>
            <person name="Rich S.A."/>
            <person name="Livny J."/>
            <person name="Vlamakis H."/>
            <person name="Clish C."/>
            <person name="Bullock K."/>
            <person name="Deik A."/>
            <person name="Scott J."/>
            <person name="Pierce K.A."/>
            <person name="Xavier R.J."/>
            <person name="Alm E.J."/>
        </authorList>
    </citation>
    <scope>NUCLEOTIDE SEQUENCE [LARGE SCALE GENOMIC DNA]</scope>
    <source>
        <strain evidence="11 33">BIOML-A10</strain>
        <strain evidence="9 30">BIOML-A11</strain>
        <strain evidence="13 27">BIOML-A2</strain>
        <strain evidence="14 29">BIOML-A20</strain>
        <strain evidence="12 28">BIOML-A32</strain>
        <strain evidence="8 32">BIOML-A41</strain>
        <strain evidence="10 31">BIOML-A9</strain>
    </source>
</reference>
<dbReference type="EMBL" id="CYYK01000003">
    <property type="protein sequence ID" value="CUN79329.1"/>
    <property type="molecule type" value="Genomic_DNA"/>
</dbReference>
<evidence type="ECO:0000313" key="15">
    <source>
        <dbReference type="EMBL" id="RHD75742.1"/>
    </source>
</evidence>
<dbReference type="AlphaFoldDB" id="A0A174RLA4"/>
<evidence type="ECO:0000313" key="21">
    <source>
        <dbReference type="Proteomes" id="UP000095455"/>
    </source>
</evidence>
<evidence type="ECO:0000313" key="11">
    <source>
        <dbReference type="EMBL" id="MRZ07088.1"/>
    </source>
</evidence>
<dbReference type="OrthoDB" id="675330at2"/>
<dbReference type="Proteomes" id="UP000310032">
    <property type="component" value="Unassembled WGS sequence"/>
</dbReference>
<evidence type="ECO:0000313" key="17">
    <source>
        <dbReference type="EMBL" id="TGY61233.1"/>
    </source>
</evidence>
<dbReference type="EMBL" id="WKMX01000011">
    <property type="protein sequence ID" value="MRZ07088.1"/>
    <property type="molecule type" value="Genomic_DNA"/>
</dbReference>
<evidence type="ECO:0000313" key="30">
    <source>
        <dbReference type="Proteomes" id="UP000450599"/>
    </source>
</evidence>
<evidence type="ECO:0000256" key="1">
    <source>
        <dbReference type="SAM" id="SignalP"/>
    </source>
</evidence>
<evidence type="ECO:0000313" key="18">
    <source>
        <dbReference type="EMBL" id="TWV58636.1"/>
    </source>
</evidence>
<evidence type="ECO:0000313" key="14">
    <source>
        <dbReference type="EMBL" id="MSB73108.1"/>
    </source>
</evidence>
<dbReference type="Proteomes" id="UP000095591">
    <property type="component" value="Unassembled WGS sequence"/>
</dbReference>